<dbReference type="GO" id="GO:0000155">
    <property type="term" value="F:phosphorelay sensor kinase activity"/>
    <property type="evidence" value="ECO:0007669"/>
    <property type="project" value="InterPro"/>
</dbReference>
<dbReference type="SMART" id="SM00387">
    <property type="entry name" value="HATPase_c"/>
    <property type="match status" value="1"/>
</dbReference>
<dbReference type="InterPro" id="IPR004358">
    <property type="entry name" value="Sig_transdc_His_kin-like_C"/>
</dbReference>
<dbReference type="SMART" id="SM00091">
    <property type="entry name" value="PAS"/>
    <property type="match status" value="3"/>
</dbReference>
<keyword evidence="6" id="KW-0175">Coiled coil</keyword>
<evidence type="ECO:0000259" key="9">
    <source>
        <dbReference type="PROSITE" id="PS50109"/>
    </source>
</evidence>
<name>A0AAW9RMA1_9HYPH</name>
<gene>
    <name evidence="10" type="ORF">V3328_03490</name>
</gene>
<dbReference type="PRINTS" id="PR00344">
    <property type="entry name" value="BCTRLSENSOR"/>
</dbReference>
<keyword evidence="5" id="KW-0418">Kinase</keyword>
<dbReference type="RefSeq" id="WP_340328268.1">
    <property type="nucleotide sequence ID" value="NZ_JAZHOF010000002.1"/>
</dbReference>
<dbReference type="AlphaFoldDB" id="A0AAW9RMA1"/>
<keyword evidence="8" id="KW-0472">Membrane</keyword>
<evidence type="ECO:0000256" key="7">
    <source>
        <dbReference type="SAM" id="MobiDB-lite"/>
    </source>
</evidence>
<keyword evidence="10" id="KW-0067">ATP-binding</keyword>
<feature type="domain" description="Histidine kinase" evidence="9">
    <location>
        <begin position="648"/>
        <end position="866"/>
    </location>
</feature>
<feature type="region of interest" description="Disordered" evidence="7">
    <location>
        <begin position="870"/>
        <end position="918"/>
    </location>
</feature>
<dbReference type="PANTHER" id="PTHR43047">
    <property type="entry name" value="TWO-COMPONENT HISTIDINE PROTEIN KINASE"/>
    <property type="match status" value="1"/>
</dbReference>
<dbReference type="EC" id="2.7.13.3" evidence="2"/>
<dbReference type="PANTHER" id="PTHR43047:SF72">
    <property type="entry name" value="OSMOSENSING HISTIDINE PROTEIN KINASE SLN1"/>
    <property type="match status" value="1"/>
</dbReference>
<dbReference type="Proteomes" id="UP001378188">
    <property type="component" value="Unassembled WGS sequence"/>
</dbReference>
<dbReference type="Pfam" id="PF00512">
    <property type="entry name" value="HisKA"/>
    <property type="match status" value="1"/>
</dbReference>
<keyword evidence="8" id="KW-1133">Transmembrane helix</keyword>
<feature type="transmembrane region" description="Helical" evidence="8">
    <location>
        <begin position="38"/>
        <end position="63"/>
    </location>
</feature>
<dbReference type="CDD" id="cd00075">
    <property type="entry name" value="HATPase"/>
    <property type="match status" value="1"/>
</dbReference>
<dbReference type="InterPro" id="IPR005467">
    <property type="entry name" value="His_kinase_dom"/>
</dbReference>
<feature type="transmembrane region" description="Helical" evidence="8">
    <location>
        <begin position="83"/>
        <end position="104"/>
    </location>
</feature>
<dbReference type="Gene3D" id="1.10.287.130">
    <property type="match status" value="1"/>
</dbReference>
<accession>A0AAW9RMA1</accession>
<keyword evidence="4" id="KW-0808">Transferase</keyword>
<evidence type="ECO:0000256" key="5">
    <source>
        <dbReference type="ARBA" id="ARBA00022777"/>
    </source>
</evidence>
<proteinExistence type="predicted"/>
<dbReference type="InterPro" id="IPR003661">
    <property type="entry name" value="HisK_dim/P_dom"/>
</dbReference>
<dbReference type="PROSITE" id="PS50109">
    <property type="entry name" value="HIS_KIN"/>
    <property type="match status" value="1"/>
</dbReference>
<dbReference type="SMART" id="SM00388">
    <property type="entry name" value="HisKA"/>
    <property type="match status" value="1"/>
</dbReference>
<dbReference type="GO" id="GO:0005886">
    <property type="term" value="C:plasma membrane"/>
    <property type="evidence" value="ECO:0007669"/>
    <property type="project" value="TreeGrafter"/>
</dbReference>
<dbReference type="GO" id="GO:0005524">
    <property type="term" value="F:ATP binding"/>
    <property type="evidence" value="ECO:0007669"/>
    <property type="project" value="UniProtKB-KW"/>
</dbReference>
<evidence type="ECO:0000256" key="6">
    <source>
        <dbReference type="SAM" id="Coils"/>
    </source>
</evidence>
<dbReference type="InterPro" id="IPR035965">
    <property type="entry name" value="PAS-like_dom_sf"/>
</dbReference>
<evidence type="ECO:0000256" key="4">
    <source>
        <dbReference type="ARBA" id="ARBA00022679"/>
    </source>
</evidence>
<evidence type="ECO:0000313" key="10">
    <source>
        <dbReference type="EMBL" id="MEJ8570519.1"/>
    </source>
</evidence>
<dbReference type="Gene3D" id="3.30.565.10">
    <property type="entry name" value="Histidine kinase-like ATPase, C-terminal domain"/>
    <property type="match status" value="1"/>
</dbReference>
<organism evidence="10 11">
    <name type="scientific">Microbaculum marinum</name>
    <dbReference type="NCBI Taxonomy" id="1764581"/>
    <lineage>
        <taxon>Bacteria</taxon>
        <taxon>Pseudomonadati</taxon>
        <taxon>Pseudomonadota</taxon>
        <taxon>Alphaproteobacteria</taxon>
        <taxon>Hyphomicrobiales</taxon>
        <taxon>Tepidamorphaceae</taxon>
        <taxon>Microbaculum</taxon>
    </lineage>
</organism>
<dbReference type="SUPFAM" id="SSF47384">
    <property type="entry name" value="Homodimeric domain of signal transducing histidine kinase"/>
    <property type="match status" value="1"/>
</dbReference>
<evidence type="ECO:0000256" key="3">
    <source>
        <dbReference type="ARBA" id="ARBA00022553"/>
    </source>
</evidence>
<reference evidence="10 11" key="1">
    <citation type="submission" date="2024-02" db="EMBL/GenBank/DDBJ databases">
        <title>Genome analysis and characterization of Microbaculum marinisediminis sp. nov., isolated from marine sediment.</title>
        <authorList>
            <person name="Du Z.-J."/>
            <person name="Ye Y.-Q."/>
            <person name="Zhang Z.-R."/>
            <person name="Yuan S.-M."/>
            <person name="Zhang X.-Y."/>
        </authorList>
    </citation>
    <scope>NUCLEOTIDE SEQUENCE [LARGE SCALE GENOMIC DNA]</scope>
    <source>
        <strain evidence="10 11">SDUM1044001</strain>
    </source>
</reference>
<dbReference type="InterPro" id="IPR036890">
    <property type="entry name" value="HATPase_C_sf"/>
</dbReference>
<dbReference type="CDD" id="cd00082">
    <property type="entry name" value="HisKA"/>
    <property type="match status" value="1"/>
</dbReference>
<dbReference type="InterPro" id="IPR003594">
    <property type="entry name" value="HATPase_dom"/>
</dbReference>
<dbReference type="SUPFAM" id="SSF55785">
    <property type="entry name" value="PYP-like sensor domain (PAS domain)"/>
    <property type="match status" value="2"/>
</dbReference>
<dbReference type="EMBL" id="JAZHOF010000002">
    <property type="protein sequence ID" value="MEJ8570519.1"/>
    <property type="molecule type" value="Genomic_DNA"/>
</dbReference>
<feature type="transmembrane region" description="Helical" evidence="8">
    <location>
        <begin position="12"/>
        <end position="32"/>
    </location>
</feature>
<evidence type="ECO:0000256" key="8">
    <source>
        <dbReference type="SAM" id="Phobius"/>
    </source>
</evidence>
<dbReference type="InterPro" id="IPR000014">
    <property type="entry name" value="PAS"/>
</dbReference>
<dbReference type="Pfam" id="PF02518">
    <property type="entry name" value="HATPase_c"/>
    <property type="match status" value="1"/>
</dbReference>
<keyword evidence="3" id="KW-0597">Phosphoprotein</keyword>
<dbReference type="GO" id="GO:0009927">
    <property type="term" value="F:histidine phosphotransfer kinase activity"/>
    <property type="evidence" value="ECO:0007669"/>
    <property type="project" value="TreeGrafter"/>
</dbReference>
<dbReference type="SUPFAM" id="SSF55874">
    <property type="entry name" value="ATPase domain of HSP90 chaperone/DNA topoisomerase II/histidine kinase"/>
    <property type="match status" value="1"/>
</dbReference>
<comment type="catalytic activity">
    <reaction evidence="1">
        <text>ATP + protein L-histidine = ADP + protein N-phospho-L-histidine.</text>
        <dbReference type="EC" id="2.7.13.3"/>
    </reaction>
</comment>
<dbReference type="InterPro" id="IPR036097">
    <property type="entry name" value="HisK_dim/P_sf"/>
</dbReference>
<keyword evidence="11" id="KW-1185">Reference proteome</keyword>
<dbReference type="Gene3D" id="3.30.450.20">
    <property type="entry name" value="PAS domain"/>
    <property type="match status" value="2"/>
</dbReference>
<protein>
    <recommendedName>
        <fullName evidence="2">histidine kinase</fullName>
        <ecNumber evidence="2">2.7.13.3</ecNumber>
    </recommendedName>
</protein>
<dbReference type="Pfam" id="PF13188">
    <property type="entry name" value="PAS_8"/>
    <property type="match status" value="1"/>
</dbReference>
<feature type="coiled-coil region" evidence="6">
    <location>
        <begin position="238"/>
        <end position="265"/>
    </location>
</feature>
<evidence type="ECO:0000313" key="11">
    <source>
        <dbReference type="Proteomes" id="UP001378188"/>
    </source>
</evidence>
<comment type="caution">
    <text evidence="10">The sequence shown here is derived from an EMBL/GenBank/DDBJ whole genome shotgun (WGS) entry which is preliminary data.</text>
</comment>
<sequence length="918" mass="99367">MRIDWRQPGKGGLVPPLSAVAISTAALCNGALSTVARILPLAAVTLLLPAVAWAQAGGGSLDLGTELRRQITDVHTSVSQEELAALSLFLGILFFAVLAAILYVRTRARLQLAERAAQERIGELSARVERAEGLLAVDQNVLVVWPLDGGEPEIHCDPGPSRVLPSRRGDVLAFGKWLDPESALDLEKQIVALRSRGESFNLTLRTRIRRGETAAEAGFVEADGRSAAGRAVLRIRDLAGQRRELADISDRHKRLARDVEALRALLDTVPMPAWLCDAEGRLSWANRAYARAVGADSGAAAVDAGIELLDATERNQLDADRRDDGVAHRQMSLAVGRAQRMHDVWDVDGERYRAGIAIDIADAETLRRQLARRDDTHARTLDLVATAVAAFGPDQRLNYYNRMFGQLWGLDAAFLNAGPGFDEILDRLRAAGRIQEPVDYRDWRADQLSVFTSADTVDAARRTLWHLPDGRTVSVVMTRQADGSVSALFEDVTQSLDLESRVVALTEVQRETLDSLDEGIAVFGTDGLLKLYNPAFSEIWRLSGDRLGSQPHVEAVIGWCRDLYDDTAVWASLRAVVTSLQDSREALSRRLERPDRSVIDLRAVPLPDGATLVVFTDVSDSARIEKALRDRNEALITASRIKNEFVHKVSYELRAPLTNIIGFAQLMSDGEPGAMSERQREYAGHILSSSSALLAIINDILDLATVDAGVMELDIGEVDIRAAVTAAAESLNDRLASSGITLDLDVPEDIGTMQADEKRIRQILFNLLSNAIGFSDPGHAVALGVSRDRTGRVTFAVRDEGPGIPDDVRRAVFDRFESYSLGTRHRGAGLGLSIVKSFVELHGGEVRLDSSPGRGTTVACVLPARQPLRAAARSEDGAPGATIHELDLPARPRDPGSETSAGAAGADAAAAGSAARER</sequence>
<evidence type="ECO:0000256" key="1">
    <source>
        <dbReference type="ARBA" id="ARBA00000085"/>
    </source>
</evidence>
<keyword evidence="10" id="KW-0547">Nucleotide-binding</keyword>
<dbReference type="Pfam" id="PF12860">
    <property type="entry name" value="PAS_7"/>
    <property type="match status" value="2"/>
</dbReference>
<keyword evidence="8" id="KW-0812">Transmembrane</keyword>
<evidence type="ECO:0000256" key="2">
    <source>
        <dbReference type="ARBA" id="ARBA00012438"/>
    </source>
</evidence>
<feature type="compositionally biased region" description="Basic and acidic residues" evidence="7">
    <location>
        <begin position="884"/>
        <end position="896"/>
    </location>
</feature>
<feature type="compositionally biased region" description="Low complexity" evidence="7">
    <location>
        <begin position="900"/>
        <end position="918"/>
    </location>
</feature>